<dbReference type="Proteomes" id="UP001485043">
    <property type="component" value="Unassembled WGS sequence"/>
</dbReference>
<keyword evidence="2" id="KW-0732">Signal</keyword>
<feature type="signal peptide" evidence="2">
    <location>
        <begin position="1"/>
        <end position="25"/>
    </location>
</feature>
<comment type="caution">
    <text evidence="3">The sequence shown here is derived from an EMBL/GenBank/DDBJ whole genome shotgun (WGS) entry which is preliminary data.</text>
</comment>
<accession>A0AAW1SZU7</accession>
<protein>
    <submittedName>
        <fullName evidence="3">Uncharacterized protein</fullName>
    </submittedName>
</protein>
<feature type="region of interest" description="Disordered" evidence="1">
    <location>
        <begin position="116"/>
        <end position="135"/>
    </location>
</feature>
<dbReference type="EMBL" id="JALJOV010000669">
    <property type="protein sequence ID" value="KAK9862006.1"/>
    <property type="molecule type" value="Genomic_DNA"/>
</dbReference>
<evidence type="ECO:0000313" key="4">
    <source>
        <dbReference type="Proteomes" id="UP001485043"/>
    </source>
</evidence>
<evidence type="ECO:0000256" key="1">
    <source>
        <dbReference type="SAM" id="MobiDB-lite"/>
    </source>
</evidence>
<evidence type="ECO:0000313" key="3">
    <source>
        <dbReference type="EMBL" id="KAK9862006.1"/>
    </source>
</evidence>
<reference evidence="3 4" key="1">
    <citation type="journal article" date="2024" name="Nat. Commun.">
        <title>Phylogenomics reveals the evolutionary origins of lichenization in chlorophyte algae.</title>
        <authorList>
            <person name="Puginier C."/>
            <person name="Libourel C."/>
            <person name="Otte J."/>
            <person name="Skaloud P."/>
            <person name="Haon M."/>
            <person name="Grisel S."/>
            <person name="Petersen M."/>
            <person name="Berrin J.G."/>
            <person name="Delaux P.M."/>
            <person name="Dal Grande F."/>
            <person name="Keller J."/>
        </authorList>
    </citation>
    <scope>NUCLEOTIDE SEQUENCE [LARGE SCALE GENOMIC DNA]</scope>
    <source>
        <strain evidence="3 4">SAG 2523</strain>
    </source>
</reference>
<keyword evidence="4" id="KW-1185">Reference proteome</keyword>
<feature type="chain" id="PRO_5043867258" evidence="2">
    <location>
        <begin position="26"/>
        <end position="135"/>
    </location>
</feature>
<name>A0AAW1SZU7_9CHLO</name>
<proteinExistence type="predicted"/>
<evidence type="ECO:0000256" key="2">
    <source>
        <dbReference type="SAM" id="SignalP"/>
    </source>
</evidence>
<sequence>MADRGVARCVAGLLVLCCLSALGAAQPTEVDALSIIVVLKCLPATFLSFGLNEIPLDQETSGVASTGPASGAIIAKLPPAPSSIMKATLAEDAAQIRHSDHANPMWLQDRLTIPGRVQDPSRSPAAGLKQSNCHT</sequence>
<dbReference type="AlphaFoldDB" id="A0AAW1SZU7"/>
<gene>
    <name evidence="3" type="ORF">WJX84_005526</name>
</gene>
<organism evidence="3 4">
    <name type="scientific">Apatococcus fuscideae</name>
    <dbReference type="NCBI Taxonomy" id="2026836"/>
    <lineage>
        <taxon>Eukaryota</taxon>
        <taxon>Viridiplantae</taxon>
        <taxon>Chlorophyta</taxon>
        <taxon>core chlorophytes</taxon>
        <taxon>Trebouxiophyceae</taxon>
        <taxon>Chlorellales</taxon>
        <taxon>Chlorellaceae</taxon>
        <taxon>Apatococcus</taxon>
    </lineage>
</organism>